<dbReference type="RefSeq" id="WP_375558246.1">
    <property type="nucleotide sequence ID" value="NZ_JBBVGT010000003.1"/>
</dbReference>
<evidence type="ECO:0000313" key="4">
    <source>
        <dbReference type="Proteomes" id="UP001580928"/>
    </source>
</evidence>
<accession>A0ABV5CK13</accession>
<sequence length="73" mass="8338">MKTIKFQLEELTCPSCINKIESVLNRESGVYEAKVLFNSSKVKVDYNEDEVQPQKLASIIEKLGYPVLSPRTF</sequence>
<dbReference type="InterPro" id="IPR017969">
    <property type="entry name" value="Heavy-metal-associated_CS"/>
</dbReference>
<comment type="caution">
    <text evidence="3">The sequence shown here is derived from an EMBL/GenBank/DDBJ whole genome shotgun (WGS) entry which is preliminary data.</text>
</comment>
<dbReference type="InterPro" id="IPR006121">
    <property type="entry name" value="HMA_dom"/>
</dbReference>
<keyword evidence="1" id="KW-0479">Metal-binding</keyword>
<dbReference type="Proteomes" id="UP001580928">
    <property type="component" value="Unassembled WGS sequence"/>
</dbReference>
<keyword evidence="4" id="KW-1185">Reference proteome</keyword>
<dbReference type="EMBL" id="JBBVGT010000003">
    <property type="protein sequence ID" value="MFB5946717.1"/>
    <property type="molecule type" value="Genomic_DNA"/>
</dbReference>
<evidence type="ECO:0000259" key="2">
    <source>
        <dbReference type="PROSITE" id="PS50846"/>
    </source>
</evidence>
<dbReference type="InterPro" id="IPR036163">
    <property type="entry name" value="HMA_dom_sf"/>
</dbReference>
<dbReference type="PROSITE" id="PS50846">
    <property type="entry name" value="HMA_2"/>
    <property type="match status" value="1"/>
</dbReference>
<dbReference type="PROSITE" id="PS01047">
    <property type="entry name" value="HMA_1"/>
    <property type="match status" value="1"/>
</dbReference>
<proteinExistence type="predicted"/>
<dbReference type="Pfam" id="PF00403">
    <property type="entry name" value="HMA"/>
    <property type="match status" value="1"/>
</dbReference>
<dbReference type="SUPFAM" id="SSF55008">
    <property type="entry name" value="HMA, heavy metal-associated domain"/>
    <property type="match status" value="1"/>
</dbReference>
<name>A0ABV5CK13_9SPHI</name>
<dbReference type="Gene3D" id="3.30.70.100">
    <property type="match status" value="1"/>
</dbReference>
<feature type="domain" description="HMA" evidence="2">
    <location>
        <begin position="2"/>
        <end position="68"/>
    </location>
</feature>
<evidence type="ECO:0000313" key="3">
    <source>
        <dbReference type="EMBL" id="MFB5946717.1"/>
    </source>
</evidence>
<organism evidence="3 4">
    <name type="scientific">Albibacterium profundi</name>
    <dbReference type="NCBI Taxonomy" id="3134906"/>
    <lineage>
        <taxon>Bacteria</taxon>
        <taxon>Pseudomonadati</taxon>
        <taxon>Bacteroidota</taxon>
        <taxon>Sphingobacteriia</taxon>
        <taxon>Sphingobacteriales</taxon>
        <taxon>Sphingobacteriaceae</taxon>
        <taxon>Albibacterium</taxon>
    </lineage>
</organism>
<evidence type="ECO:0000256" key="1">
    <source>
        <dbReference type="ARBA" id="ARBA00022723"/>
    </source>
</evidence>
<reference evidence="3 4" key="1">
    <citation type="submission" date="2024-04" db="EMBL/GenBank/DDBJ databases">
        <title>Albibacterium profundi sp. nov., isolated from sediment of the Challenger Deep of Mariana Trench.</title>
        <authorList>
            <person name="Wang Y."/>
        </authorList>
    </citation>
    <scope>NUCLEOTIDE SEQUENCE [LARGE SCALE GENOMIC DNA]</scope>
    <source>
        <strain evidence="3 4">RHL897</strain>
    </source>
</reference>
<gene>
    <name evidence="3" type="ORF">WKR92_12860</name>
</gene>
<dbReference type="CDD" id="cd00371">
    <property type="entry name" value="HMA"/>
    <property type="match status" value="1"/>
</dbReference>
<protein>
    <submittedName>
        <fullName evidence="3">Heavy metal-associated domain-containing protein</fullName>
    </submittedName>
</protein>